<dbReference type="InterPro" id="IPR034804">
    <property type="entry name" value="SQR/QFR_C/D"/>
</dbReference>
<dbReference type="NCBIfam" id="TIGR02046">
    <property type="entry name" value="sdhC_b558_fam"/>
    <property type="match status" value="1"/>
</dbReference>
<dbReference type="SUPFAM" id="SSF81343">
    <property type="entry name" value="Fumarate reductase respiratory complex transmembrane subunits"/>
    <property type="match status" value="1"/>
</dbReference>
<proteinExistence type="predicted"/>
<evidence type="ECO:0000256" key="1">
    <source>
        <dbReference type="SAM" id="Phobius"/>
    </source>
</evidence>
<keyword evidence="1" id="KW-0472">Membrane</keyword>
<dbReference type="CDD" id="cd03498">
    <property type="entry name" value="SQR_TypeB_2_TM"/>
    <property type="match status" value="1"/>
</dbReference>
<dbReference type="AlphaFoldDB" id="A0A1I2G2K2"/>
<dbReference type="STRING" id="662367.SAMN05216167_12924"/>
<evidence type="ECO:0000313" key="3">
    <source>
        <dbReference type="Proteomes" id="UP000198598"/>
    </source>
</evidence>
<dbReference type="EMBL" id="FOLQ01000029">
    <property type="protein sequence ID" value="SFF11378.1"/>
    <property type="molecule type" value="Genomic_DNA"/>
</dbReference>
<reference evidence="2 3" key="1">
    <citation type="submission" date="2016-10" db="EMBL/GenBank/DDBJ databases">
        <authorList>
            <person name="de Groot N.N."/>
        </authorList>
    </citation>
    <scope>NUCLEOTIDE SEQUENCE [LARGE SCALE GENOMIC DNA]</scope>
    <source>
        <strain evidence="2 3">DSM 26130</strain>
    </source>
</reference>
<feature type="transmembrane region" description="Helical" evidence="1">
    <location>
        <begin position="161"/>
        <end position="182"/>
    </location>
</feature>
<protein>
    <submittedName>
        <fullName evidence="2">Succinate dehydrogenase / fumarate reductase cytochrome b subunit</fullName>
    </submittedName>
</protein>
<dbReference type="Gene3D" id="1.20.1300.10">
    <property type="entry name" value="Fumarate reductase/succinate dehydrogenase, transmembrane subunit"/>
    <property type="match status" value="1"/>
</dbReference>
<name>A0A1I2G2K2_9BACT</name>
<feature type="transmembrane region" description="Helical" evidence="1">
    <location>
        <begin position="60"/>
        <end position="83"/>
    </location>
</feature>
<keyword evidence="3" id="KW-1185">Reference proteome</keyword>
<accession>A0A1I2G2K2</accession>
<dbReference type="GO" id="GO:0016020">
    <property type="term" value="C:membrane"/>
    <property type="evidence" value="ECO:0007669"/>
    <property type="project" value="InterPro"/>
</dbReference>
<keyword evidence="1" id="KW-1133">Transmembrane helix</keyword>
<sequence length="231" mass="26300">MAWVTQTLSSSLGRKVIMSLTGLFLCSFLIVHMAGNLQLFKGDGGRAFNEYTYFMTHNPLIMTVSYLLYTSILVHALMAFILTRHNQASRPVKYAYSKPEANSPWSSRNMGILGTILLLFIIIHMRTFWYEMHFGAVPMAEYDGKQYKDLYAVVKVAFGELWYVTLYVICMVAIGFHLAHGFQSGFQTIGVRHKKYTPVIEFVGKVFFAVLIPAAFAAMPIYVYLQVHHII</sequence>
<gene>
    <name evidence="2" type="ORF">SAMN05216167_12924</name>
</gene>
<feature type="transmembrane region" description="Helical" evidence="1">
    <location>
        <begin position="16"/>
        <end position="40"/>
    </location>
</feature>
<organism evidence="2 3">
    <name type="scientific">Spirosoma endophyticum</name>
    <dbReference type="NCBI Taxonomy" id="662367"/>
    <lineage>
        <taxon>Bacteria</taxon>
        <taxon>Pseudomonadati</taxon>
        <taxon>Bacteroidota</taxon>
        <taxon>Cytophagia</taxon>
        <taxon>Cytophagales</taxon>
        <taxon>Cytophagaceae</taxon>
        <taxon>Spirosoma</taxon>
    </lineage>
</organism>
<dbReference type="RefSeq" id="WP_093834110.1">
    <property type="nucleotide sequence ID" value="NZ_FOLQ01000029.1"/>
</dbReference>
<evidence type="ECO:0000313" key="2">
    <source>
        <dbReference type="EMBL" id="SFF11378.1"/>
    </source>
</evidence>
<keyword evidence="1" id="KW-0812">Transmembrane</keyword>
<feature type="transmembrane region" description="Helical" evidence="1">
    <location>
        <begin position="110"/>
        <end position="129"/>
    </location>
</feature>
<feature type="transmembrane region" description="Helical" evidence="1">
    <location>
        <begin position="202"/>
        <end position="225"/>
    </location>
</feature>
<dbReference type="OrthoDB" id="9802842at2"/>
<dbReference type="InterPro" id="IPR011138">
    <property type="entry name" value="Cytochrome_b-558"/>
</dbReference>
<dbReference type="Proteomes" id="UP000198598">
    <property type="component" value="Unassembled WGS sequence"/>
</dbReference>